<dbReference type="EMBL" id="KZ155772">
    <property type="protein sequence ID" value="OUS48758.1"/>
    <property type="molecule type" value="Genomic_DNA"/>
</dbReference>
<dbReference type="CDD" id="cd23807">
    <property type="entry name" value="UEV_UBE2V"/>
    <property type="match status" value="1"/>
</dbReference>
<evidence type="ECO:0000313" key="4">
    <source>
        <dbReference type="Proteomes" id="UP000009170"/>
    </source>
</evidence>
<dbReference type="RefSeq" id="XP_003081382.1">
    <property type="nucleotide sequence ID" value="XM_003081334.1"/>
</dbReference>
<accession>A0A1Y5IGR2</accession>
<dbReference type="InterPro" id="IPR016135">
    <property type="entry name" value="UBQ-conjugating_enzyme/RWD"/>
</dbReference>
<dbReference type="KEGG" id="ota:OT_ostta09g03940"/>
<reference evidence="2" key="2">
    <citation type="journal article" date="2014" name="BMC Genomics">
        <title>An improved genome of the model marine alga Ostreococcus tauri unfolds by assessing Illumina de novo assemblies.</title>
        <authorList>
            <person name="Blanc-Mathieu R."/>
            <person name="Verhelst B."/>
            <person name="Derelle E."/>
            <person name="Rombauts S."/>
            <person name="Bouget F.Y."/>
            <person name="Carre I."/>
            <person name="Chateau A."/>
            <person name="Eyre-Walker A."/>
            <person name="Grimsley N."/>
            <person name="Moreau H."/>
            <person name="Piegu B."/>
            <person name="Rivals E."/>
            <person name="Schackwitz W."/>
            <person name="Van de Peer Y."/>
            <person name="Piganeau G."/>
        </authorList>
    </citation>
    <scope>NUCLEOTIDE SEQUENCE</scope>
    <source>
        <strain evidence="2">RCC4221</strain>
    </source>
</reference>
<dbReference type="Proteomes" id="UP000009170">
    <property type="component" value="Unassembled WGS sequence"/>
</dbReference>
<sequence>MFGGGGEDVVVPRAFKLLKELEKGEKGGAGLPPYLSYGLADADDDDDLTHWTGTILGPAGTTLDMRVLELSIECGERYPERPPEMRFRTRVNLPFVRNDGRIDLAALGVAQAWRRNNSIEDALNAVYHAIARPEVRRLAQPPEGARFD</sequence>
<evidence type="ECO:0000313" key="2">
    <source>
        <dbReference type="EMBL" id="CAL55551.1"/>
    </source>
</evidence>
<reference evidence="3" key="3">
    <citation type="submission" date="2017-04" db="EMBL/GenBank/DDBJ databases">
        <title>Population genomics of picophytoplankton unveils novel chromosome hypervariability.</title>
        <authorList>
            <consortium name="DOE Joint Genome Institute"/>
            <person name="Blanc-Mathieu R."/>
            <person name="Krasovec M."/>
            <person name="Hebrard M."/>
            <person name="Yau S."/>
            <person name="Desgranges E."/>
            <person name="Martin J."/>
            <person name="Schackwitz W."/>
            <person name="Kuo A."/>
            <person name="Salin G."/>
            <person name="Donnadieu C."/>
            <person name="Desdevises Y."/>
            <person name="Sanchez-Ferandin S."/>
            <person name="Moreau H."/>
            <person name="Rivals E."/>
            <person name="Grigoriev I.V."/>
            <person name="Grimsley N."/>
            <person name="Eyre-Walker A."/>
            <person name="Piganeau G."/>
        </authorList>
    </citation>
    <scope>NUCLEOTIDE SEQUENCE [LARGE SCALE GENOMIC DNA]</scope>
    <source>
        <strain evidence="3">RCC 1115</strain>
    </source>
</reference>
<keyword evidence="4" id="KW-1185">Reference proteome</keyword>
<accession>A0A454Y4A3</accession>
<dbReference type="OrthoDB" id="6508832at2759"/>
<dbReference type="OMA" id="NWSREST"/>
<dbReference type="InterPro" id="IPR000608">
    <property type="entry name" value="UBC"/>
</dbReference>
<dbReference type="Proteomes" id="UP000195557">
    <property type="component" value="Unassembled WGS sequence"/>
</dbReference>
<name>Q010X9_OSTTA</name>
<evidence type="ECO:0000313" key="3">
    <source>
        <dbReference type="EMBL" id="OUS48758.1"/>
    </source>
</evidence>
<organism evidence="2 4">
    <name type="scientific">Ostreococcus tauri</name>
    <name type="common">Marine green alga</name>
    <dbReference type="NCBI Taxonomy" id="70448"/>
    <lineage>
        <taxon>Eukaryota</taxon>
        <taxon>Viridiplantae</taxon>
        <taxon>Chlorophyta</taxon>
        <taxon>Mamiellophyceae</taxon>
        <taxon>Mamiellales</taxon>
        <taxon>Bathycoccaceae</taxon>
        <taxon>Ostreococcus</taxon>
    </lineage>
</organism>
<gene>
    <name evidence="3" type="ORF">BE221DRAFT_189116</name>
    <name evidence="2" type="ORF">OT_ostta09g03940</name>
</gene>
<dbReference type="Pfam" id="PF00179">
    <property type="entry name" value="UQ_con"/>
    <property type="match status" value="1"/>
</dbReference>
<dbReference type="PANTHER" id="PTHR24068">
    <property type="entry name" value="UBIQUITIN-CONJUGATING ENZYME E2"/>
    <property type="match status" value="1"/>
</dbReference>
<proteinExistence type="predicted"/>
<dbReference type="STRING" id="70448.Q010X9"/>
<dbReference type="EMBL" id="CAID01000009">
    <property type="protein sequence ID" value="CAL55551.1"/>
    <property type="molecule type" value="Genomic_DNA"/>
</dbReference>
<accession>Q010X9</accession>
<evidence type="ECO:0000259" key="1">
    <source>
        <dbReference type="PROSITE" id="PS50127"/>
    </source>
</evidence>
<dbReference type="AlphaFoldDB" id="Q010X9"/>
<dbReference type="SUPFAM" id="SSF54495">
    <property type="entry name" value="UBC-like"/>
    <property type="match status" value="1"/>
</dbReference>
<dbReference type="GeneID" id="9831807"/>
<dbReference type="SMART" id="SM00212">
    <property type="entry name" value="UBCc"/>
    <property type="match status" value="1"/>
</dbReference>
<feature type="domain" description="UBC core" evidence="1">
    <location>
        <begin position="12"/>
        <end position="148"/>
    </location>
</feature>
<reference evidence="2 4" key="1">
    <citation type="journal article" date="2006" name="Proc. Natl. Acad. Sci. U.S.A.">
        <title>Genome analysis of the smallest free-living eukaryote Ostreococcus tauri unveils many unique features.</title>
        <authorList>
            <person name="Derelle E."/>
            <person name="Ferraz C."/>
            <person name="Rombauts S."/>
            <person name="Rouze P."/>
            <person name="Worden A.Z."/>
            <person name="Robbens S."/>
            <person name="Partensky F."/>
            <person name="Degroeve S."/>
            <person name="Echeynie S."/>
            <person name="Cooke R."/>
            <person name="Saeys Y."/>
            <person name="Wuyts J."/>
            <person name="Jabbari K."/>
            <person name="Bowler C."/>
            <person name="Panaud O."/>
            <person name="Piegu B."/>
            <person name="Ball S.G."/>
            <person name="Ral J.-P."/>
            <person name="Bouget F.-Y."/>
            <person name="Piganeau G."/>
            <person name="De Baets B."/>
            <person name="Picard A."/>
            <person name="Delseny M."/>
            <person name="Demaille J."/>
            <person name="Van de Peer Y."/>
            <person name="Moreau H."/>
        </authorList>
    </citation>
    <scope>NUCLEOTIDE SEQUENCE [LARGE SCALE GENOMIC DNA]</scope>
    <source>
        <strain evidence="2 4">OTTH0595</strain>
    </source>
</reference>
<dbReference type="PROSITE" id="PS50127">
    <property type="entry name" value="UBC_2"/>
    <property type="match status" value="1"/>
</dbReference>
<dbReference type="InParanoid" id="Q010X9"/>
<protein>
    <submittedName>
        <fullName evidence="3">Ubiquitin-conjugating enzyme family protein</fullName>
    </submittedName>
    <submittedName>
        <fullName evidence="2">Ubiquitin-conjugating enzyme, E2</fullName>
    </submittedName>
</protein>
<dbReference type="Gene3D" id="3.10.110.10">
    <property type="entry name" value="Ubiquitin Conjugating Enzyme"/>
    <property type="match status" value="1"/>
</dbReference>
<dbReference type="FunCoup" id="Q010X9">
    <property type="interactions" value="1998"/>
</dbReference>